<sequence length="74" mass="8655">MKTEKVVKELVLFRGKKYMKEETEMETILTSVEKDKADRNTVFVFTKDTEHSEKAMETVSKMISKTLITSYLTE</sequence>
<evidence type="ECO:0000313" key="2">
    <source>
        <dbReference type="Proteomes" id="UP001165240"/>
    </source>
</evidence>
<reference evidence="1" key="1">
    <citation type="journal article" date="2024" name="Appl Microbiol">
        <title>Effect of kuratsuki Bacillus and Priestia on Taste of Sake.</title>
        <authorList>
            <person name="Kobayashi K."/>
            <person name="Nishida H."/>
        </authorList>
    </citation>
    <scope>NUCLEOTIDE SEQUENCE</scope>
    <source>
        <strain evidence="1">B-12</strain>
    </source>
</reference>
<accession>A0AAX6BNZ6</accession>
<proteinExistence type="predicted"/>
<dbReference type="AlphaFoldDB" id="A0AAX6BNZ6"/>
<evidence type="ECO:0000313" key="1">
    <source>
        <dbReference type="EMBL" id="GMG75475.1"/>
    </source>
</evidence>
<dbReference type="EMBL" id="BSYK01000001">
    <property type="protein sequence ID" value="GMG75475.1"/>
    <property type="molecule type" value="Genomic_DNA"/>
</dbReference>
<name>A0AAX6BNZ6_PRIMG</name>
<organism evidence="1 2">
    <name type="scientific">Priestia megaterium</name>
    <name type="common">Bacillus megaterium</name>
    <dbReference type="NCBI Taxonomy" id="1404"/>
    <lineage>
        <taxon>Bacteria</taxon>
        <taxon>Bacillati</taxon>
        <taxon>Bacillota</taxon>
        <taxon>Bacilli</taxon>
        <taxon>Bacillales</taxon>
        <taxon>Bacillaceae</taxon>
        <taxon>Priestia</taxon>
    </lineage>
</organism>
<gene>
    <name evidence="1" type="ORF">ShirakiTB12_39430</name>
</gene>
<comment type="caution">
    <text evidence="1">The sequence shown here is derived from an EMBL/GenBank/DDBJ whole genome shotgun (WGS) entry which is preliminary data.</text>
</comment>
<protein>
    <submittedName>
        <fullName evidence="1">Uncharacterized protein</fullName>
    </submittedName>
</protein>
<dbReference type="RefSeq" id="WP_310876539.1">
    <property type="nucleotide sequence ID" value="NZ_BSYK01000001.1"/>
</dbReference>
<dbReference type="Proteomes" id="UP001165240">
    <property type="component" value="Unassembled WGS sequence"/>
</dbReference>